<evidence type="ECO:0000256" key="2">
    <source>
        <dbReference type="ARBA" id="ARBA00023163"/>
    </source>
</evidence>
<dbReference type="SUPFAM" id="SSF47095">
    <property type="entry name" value="HMG-box"/>
    <property type="match status" value="1"/>
</dbReference>
<evidence type="ECO:0000313" key="7">
    <source>
        <dbReference type="Proteomes" id="UP001049176"/>
    </source>
</evidence>
<sequence length="357" mass="39396">MPAPRRARTPLSLPLLQSDTESDDNASPGPKIPRPENAWMIFRKSKAKSVRMEIVAKLKQEARVKGLTKHGVKSNVITGKVSSKIGKMWGAMSDEEKKPFWILQRQKEMEHNIKYPGYTFKPRRNKAGTKATTTRKGKGKACAAVPSTESSSALAIMVPPPLPRIPATYTTSAYGLHGGAISNGFYGASRVPGAPPSRTTTTSPSVSRVTPDNEYHLVYLPFGIPATQVSYYGHPEERTGSTVEYQNYYPNYYPARESYPRHAGYLTSPYFPSDKPQYSEYETGVSGASSLVQEKLHGEGNVPFHETPESPWDLDAPVPDAAEVEVSLANLRKQLPSKLYQEWSDAVLASYSGVNRE</sequence>
<evidence type="ECO:0000313" key="6">
    <source>
        <dbReference type="EMBL" id="KAG7093156.1"/>
    </source>
</evidence>
<dbReference type="CDD" id="cd01389">
    <property type="entry name" value="HMG-box_ROX1-like"/>
    <property type="match status" value="1"/>
</dbReference>
<dbReference type="PANTHER" id="PTHR10270:SF161">
    <property type="entry name" value="SEX-DETERMINING REGION Y PROTEIN"/>
    <property type="match status" value="1"/>
</dbReference>
<dbReference type="RefSeq" id="XP_043009626.1">
    <property type="nucleotide sequence ID" value="XM_043154335.1"/>
</dbReference>
<dbReference type="EMBL" id="CM032185">
    <property type="protein sequence ID" value="KAG7093156.1"/>
    <property type="molecule type" value="Genomic_DNA"/>
</dbReference>
<dbReference type="AlphaFoldDB" id="A0A9P7S1S2"/>
<dbReference type="InterPro" id="IPR050140">
    <property type="entry name" value="SRY-related_HMG-box_TF-like"/>
</dbReference>
<gene>
    <name evidence="6" type="ORF">E1B28_009438</name>
</gene>
<keyword evidence="2" id="KW-0804">Transcription</keyword>
<comment type="caution">
    <text evidence="6">The sequence shown here is derived from an EMBL/GenBank/DDBJ whole genome shotgun (WGS) entry which is preliminary data.</text>
</comment>
<dbReference type="GO" id="GO:0005634">
    <property type="term" value="C:nucleus"/>
    <property type="evidence" value="ECO:0007669"/>
    <property type="project" value="UniProtKB-UniRule"/>
</dbReference>
<dbReference type="OrthoDB" id="6247875at2759"/>
<evidence type="ECO:0000256" key="4">
    <source>
        <dbReference type="SAM" id="MobiDB-lite"/>
    </source>
</evidence>
<dbReference type="InterPro" id="IPR036910">
    <property type="entry name" value="HMG_box_dom_sf"/>
</dbReference>
<dbReference type="GO" id="GO:0001228">
    <property type="term" value="F:DNA-binding transcription activator activity, RNA polymerase II-specific"/>
    <property type="evidence" value="ECO:0007669"/>
    <property type="project" value="TreeGrafter"/>
</dbReference>
<feature type="domain" description="HMG box" evidence="5">
    <location>
        <begin position="32"/>
        <end position="119"/>
    </location>
</feature>
<dbReference type="GO" id="GO:0000978">
    <property type="term" value="F:RNA polymerase II cis-regulatory region sequence-specific DNA binding"/>
    <property type="evidence" value="ECO:0007669"/>
    <property type="project" value="TreeGrafter"/>
</dbReference>
<keyword evidence="7" id="KW-1185">Reference proteome</keyword>
<evidence type="ECO:0000256" key="1">
    <source>
        <dbReference type="ARBA" id="ARBA00023125"/>
    </source>
</evidence>
<feature type="region of interest" description="Disordered" evidence="4">
    <location>
        <begin position="1"/>
        <end position="37"/>
    </location>
</feature>
<dbReference type="Gene3D" id="1.10.30.10">
    <property type="entry name" value="High mobility group box domain"/>
    <property type="match status" value="1"/>
</dbReference>
<dbReference type="PROSITE" id="PS50118">
    <property type="entry name" value="HMG_BOX_2"/>
    <property type="match status" value="1"/>
</dbReference>
<keyword evidence="3" id="KW-0539">Nucleus</keyword>
<evidence type="ECO:0000256" key="3">
    <source>
        <dbReference type="PROSITE-ProRule" id="PRU00267"/>
    </source>
</evidence>
<organism evidence="6 7">
    <name type="scientific">Marasmius oreades</name>
    <name type="common">fairy-ring Marasmius</name>
    <dbReference type="NCBI Taxonomy" id="181124"/>
    <lineage>
        <taxon>Eukaryota</taxon>
        <taxon>Fungi</taxon>
        <taxon>Dikarya</taxon>
        <taxon>Basidiomycota</taxon>
        <taxon>Agaricomycotina</taxon>
        <taxon>Agaricomycetes</taxon>
        <taxon>Agaricomycetidae</taxon>
        <taxon>Agaricales</taxon>
        <taxon>Marasmiineae</taxon>
        <taxon>Marasmiaceae</taxon>
        <taxon>Marasmius</taxon>
    </lineage>
</organism>
<dbReference type="KEGG" id="more:E1B28_009438"/>
<dbReference type="Proteomes" id="UP001049176">
    <property type="component" value="Chromosome 5"/>
</dbReference>
<evidence type="ECO:0000259" key="5">
    <source>
        <dbReference type="PROSITE" id="PS50118"/>
    </source>
</evidence>
<dbReference type="InterPro" id="IPR009071">
    <property type="entry name" value="HMG_box_dom"/>
</dbReference>
<dbReference type="GO" id="GO:0030154">
    <property type="term" value="P:cell differentiation"/>
    <property type="evidence" value="ECO:0007669"/>
    <property type="project" value="TreeGrafter"/>
</dbReference>
<dbReference type="GeneID" id="66078514"/>
<feature type="DNA-binding region" description="HMG box" evidence="3">
    <location>
        <begin position="32"/>
        <end position="119"/>
    </location>
</feature>
<dbReference type="PANTHER" id="PTHR10270">
    <property type="entry name" value="SOX TRANSCRIPTION FACTOR"/>
    <property type="match status" value="1"/>
</dbReference>
<proteinExistence type="predicted"/>
<accession>A0A9P7S1S2</accession>
<name>A0A9P7S1S2_9AGAR</name>
<reference evidence="6" key="1">
    <citation type="journal article" date="2021" name="Genome Biol. Evol.">
        <title>The assembled and annotated genome of the fairy-ring fungus Marasmius oreades.</title>
        <authorList>
            <person name="Hiltunen M."/>
            <person name="Ament-Velasquez S.L."/>
            <person name="Johannesson H."/>
        </authorList>
    </citation>
    <scope>NUCLEOTIDE SEQUENCE</scope>
    <source>
        <strain evidence="6">03SP1</strain>
    </source>
</reference>
<protein>
    <recommendedName>
        <fullName evidence="5">HMG box domain-containing protein</fullName>
    </recommendedName>
</protein>
<keyword evidence="1 3" id="KW-0238">DNA-binding</keyword>